<dbReference type="Gene3D" id="3.40.50.300">
    <property type="entry name" value="P-loop containing nucleotide triphosphate hydrolases"/>
    <property type="match status" value="2"/>
</dbReference>
<dbReference type="SUPFAM" id="SSF52540">
    <property type="entry name" value="P-loop containing nucleoside triphosphate hydrolases"/>
    <property type="match status" value="1"/>
</dbReference>
<feature type="compositionally biased region" description="Basic residues" evidence="2">
    <location>
        <begin position="30"/>
        <end position="39"/>
    </location>
</feature>
<dbReference type="Ensembl" id="ENSNMLT00000044693.1">
    <property type="protein sequence ID" value="ENSNMLP00000040168.1"/>
    <property type="gene ID" value="ENSNMLG00000024705.1"/>
</dbReference>
<evidence type="ECO:0000256" key="1">
    <source>
        <dbReference type="SAM" id="Coils"/>
    </source>
</evidence>
<feature type="compositionally biased region" description="Polar residues" evidence="2">
    <location>
        <begin position="1"/>
        <end position="15"/>
    </location>
</feature>
<evidence type="ECO:0000313" key="5">
    <source>
        <dbReference type="Proteomes" id="UP000694523"/>
    </source>
</evidence>
<dbReference type="GO" id="GO:0003924">
    <property type="term" value="F:GTPase activity"/>
    <property type="evidence" value="ECO:0007669"/>
    <property type="project" value="TreeGrafter"/>
</dbReference>
<reference evidence="4" key="2">
    <citation type="submission" date="2025-09" db="UniProtKB">
        <authorList>
            <consortium name="Ensembl"/>
        </authorList>
    </citation>
    <scope>IDENTIFICATION</scope>
</reference>
<feature type="compositionally biased region" description="Basic and acidic residues" evidence="2">
    <location>
        <begin position="16"/>
        <end position="25"/>
    </location>
</feature>
<name>A0A8C6WY51_9GOBI</name>
<organism evidence="4 5">
    <name type="scientific">Neogobius melanostomus</name>
    <name type="common">round goby</name>
    <dbReference type="NCBI Taxonomy" id="47308"/>
    <lineage>
        <taxon>Eukaryota</taxon>
        <taxon>Metazoa</taxon>
        <taxon>Chordata</taxon>
        <taxon>Craniata</taxon>
        <taxon>Vertebrata</taxon>
        <taxon>Euteleostomi</taxon>
        <taxon>Actinopterygii</taxon>
        <taxon>Neopterygii</taxon>
        <taxon>Teleostei</taxon>
        <taxon>Neoteleostei</taxon>
        <taxon>Acanthomorphata</taxon>
        <taxon>Gobiaria</taxon>
        <taxon>Gobiiformes</taxon>
        <taxon>Gobioidei</taxon>
        <taxon>Gobiidae</taxon>
        <taxon>Benthophilinae</taxon>
        <taxon>Neogobiini</taxon>
        <taxon>Neogobius</taxon>
    </lineage>
</organism>
<evidence type="ECO:0000259" key="3">
    <source>
        <dbReference type="Pfam" id="PF00350"/>
    </source>
</evidence>
<dbReference type="Pfam" id="PF00350">
    <property type="entry name" value="Dynamin_N"/>
    <property type="match status" value="1"/>
</dbReference>
<dbReference type="PANTHER" id="PTHR47308">
    <property type="entry name" value="NUCLEAR GTPASE SLIP-GC"/>
    <property type="match status" value="1"/>
</dbReference>
<dbReference type="InterPro" id="IPR027417">
    <property type="entry name" value="P-loop_NTPase"/>
</dbReference>
<evidence type="ECO:0000313" key="4">
    <source>
        <dbReference type="Ensembl" id="ENSNMLP00000040168.1"/>
    </source>
</evidence>
<dbReference type="InterPro" id="IPR053082">
    <property type="entry name" value="Nuclear_GTPase_SLIP-GC"/>
</dbReference>
<feature type="region of interest" description="Disordered" evidence="2">
    <location>
        <begin position="1"/>
        <end position="41"/>
    </location>
</feature>
<dbReference type="PANTHER" id="PTHR47308:SF1">
    <property type="entry name" value="NUCLEAR GTPASE SLIP-GC"/>
    <property type="match status" value="1"/>
</dbReference>
<dbReference type="InterPro" id="IPR045063">
    <property type="entry name" value="Dynamin_N"/>
</dbReference>
<feature type="domain" description="Dynamin N-terminal" evidence="3">
    <location>
        <begin position="95"/>
        <end position="312"/>
    </location>
</feature>
<dbReference type="AlphaFoldDB" id="A0A8C6WY51"/>
<protein>
    <recommendedName>
        <fullName evidence="3">Dynamin N-terminal domain-containing protein</fullName>
    </recommendedName>
</protein>
<keyword evidence="5" id="KW-1185">Reference proteome</keyword>
<proteinExistence type="predicted"/>
<feature type="coiled-coil region" evidence="1">
    <location>
        <begin position="70"/>
        <end position="97"/>
    </location>
</feature>
<sequence>MCLSSQVQPSTSRTSDGGKRKHDDPEPPLNKRKRRRNKRKLDSKLNEVKMIMSHVDNKLSEICEQCDDDNDNNKKVIDFLRELMQNLNKEKKELVGVFGKTGAGKSSLINAVIGEEDLLPTGTSRACTSVIIKVEGNTENQKYVAIVEFISREELEDLLLSTKHLFVTSSGKKEKVDAESKDNSDRMTALFGNDWRDVPYETFMCGEKYRKMSTSIKKTQRFQCDSSSTLSQKLVDFTKNIRNPSSPLYWPVVKCVTIKVPNNHLLNHVTLVDLPGTGDRNKTRKDMWKEMLSSCGTVWIVTDMTRPESDEEPWKILQSACSIMGNGGECRNIRFICTKADQCLDELSPEDTKAGIIQEFQAEFQNHFPEDGFKVSIVSTKEEIMPPEKNEISDLEEFLESLNNPEERVQRYVSDAYGILALMMGARSQNVSQTLISKWRKTPMSLH</sequence>
<reference evidence="4" key="1">
    <citation type="submission" date="2025-08" db="UniProtKB">
        <authorList>
            <consortium name="Ensembl"/>
        </authorList>
    </citation>
    <scope>IDENTIFICATION</scope>
</reference>
<keyword evidence="1" id="KW-0175">Coiled coil</keyword>
<dbReference type="Proteomes" id="UP000694523">
    <property type="component" value="Unplaced"/>
</dbReference>
<accession>A0A8C6WY51</accession>
<evidence type="ECO:0000256" key="2">
    <source>
        <dbReference type="SAM" id="MobiDB-lite"/>
    </source>
</evidence>